<dbReference type="AlphaFoldDB" id="A0A815EHN4"/>
<dbReference type="InterPro" id="IPR020103">
    <property type="entry name" value="PsdUridine_synth_cat_dom_sf"/>
</dbReference>
<feature type="compositionally biased region" description="Polar residues" evidence="1">
    <location>
        <begin position="13"/>
        <end position="26"/>
    </location>
</feature>
<evidence type="ECO:0000259" key="2">
    <source>
        <dbReference type="Pfam" id="PF00849"/>
    </source>
</evidence>
<reference evidence="3" key="1">
    <citation type="submission" date="2021-02" db="EMBL/GenBank/DDBJ databases">
        <authorList>
            <person name="Nowell W R."/>
        </authorList>
    </citation>
    <scope>NUCLEOTIDE SEQUENCE</scope>
</reference>
<name>A0A815EHN4_9BILA</name>
<feature type="compositionally biased region" description="Polar residues" evidence="1">
    <location>
        <begin position="144"/>
        <end position="163"/>
    </location>
</feature>
<feature type="compositionally biased region" description="Basic and acidic residues" evidence="1">
    <location>
        <begin position="1"/>
        <end position="11"/>
    </location>
</feature>
<feature type="region of interest" description="Disordered" evidence="1">
    <location>
        <begin position="138"/>
        <end position="170"/>
    </location>
</feature>
<dbReference type="Proteomes" id="UP000681722">
    <property type="component" value="Unassembled WGS sequence"/>
</dbReference>
<dbReference type="OrthoDB" id="9349396at2759"/>
<evidence type="ECO:0000313" key="5">
    <source>
        <dbReference type="Proteomes" id="UP000663829"/>
    </source>
</evidence>
<dbReference type="Proteomes" id="UP000663829">
    <property type="component" value="Unassembled WGS sequence"/>
</dbReference>
<dbReference type="GO" id="GO:0001522">
    <property type="term" value="P:pseudouridine synthesis"/>
    <property type="evidence" value="ECO:0007669"/>
    <property type="project" value="InterPro"/>
</dbReference>
<accession>A0A815EHN4</accession>
<evidence type="ECO:0000313" key="3">
    <source>
        <dbReference type="EMBL" id="CAF1311620.1"/>
    </source>
</evidence>
<organism evidence="3 5">
    <name type="scientific">Didymodactylos carnosus</name>
    <dbReference type="NCBI Taxonomy" id="1234261"/>
    <lineage>
        <taxon>Eukaryota</taxon>
        <taxon>Metazoa</taxon>
        <taxon>Spiralia</taxon>
        <taxon>Gnathifera</taxon>
        <taxon>Rotifera</taxon>
        <taxon>Eurotatoria</taxon>
        <taxon>Bdelloidea</taxon>
        <taxon>Philodinida</taxon>
        <taxon>Philodinidae</taxon>
        <taxon>Didymodactylos</taxon>
    </lineage>
</organism>
<evidence type="ECO:0000313" key="4">
    <source>
        <dbReference type="EMBL" id="CAF4149649.1"/>
    </source>
</evidence>
<dbReference type="GO" id="GO:0003723">
    <property type="term" value="F:RNA binding"/>
    <property type="evidence" value="ECO:0007669"/>
    <property type="project" value="InterPro"/>
</dbReference>
<dbReference type="EMBL" id="CAJOBC010042824">
    <property type="protein sequence ID" value="CAF4149649.1"/>
    <property type="molecule type" value="Genomic_DNA"/>
</dbReference>
<dbReference type="Gene3D" id="3.30.2350.10">
    <property type="entry name" value="Pseudouridine synthase"/>
    <property type="match status" value="1"/>
</dbReference>
<gene>
    <name evidence="3" type="ORF">GPM918_LOCUS29023</name>
    <name evidence="4" type="ORF">SRO942_LOCUS29570</name>
</gene>
<evidence type="ECO:0000256" key="1">
    <source>
        <dbReference type="SAM" id="MobiDB-lite"/>
    </source>
</evidence>
<sequence length="349" mass="40327">MAFPELMEKTKIKQQQQVRQSDATNKQLKNEKFNYIDEQYFGTIKETGDGPNEMQHQIQAKSNEMPKTEDMNYIDQNYFSTEFNKHTVKDDIMADKINNESLLTKKKSGLMTPSSSINTTTKTASSRVLPEINFQFRLPDSPVKSPTPSHSPSFKKLSQSFPSTEHDPLLKKYNPKLESMRSIKSKDYFDPPKPDTIDFDDVEACEDAEKQARIIREKLLNVKKGINEKQANRDSLGYRTMDHLIPQWWNMTKAEITDILLKQICFVDRGPGISTSIAHFIPHIIDRLKRPDIRQLHILHRLDKQSTGVLILAYSSEAEKRFRDLVNERKLIKQYLAIVKGIPQPNEGM</sequence>
<dbReference type="InterPro" id="IPR006145">
    <property type="entry name" value="PsdUridine_synth_RsuA/RluA"/>
</dbReference>
<protein>
    <recommendedName>
        <fullName evidence="2">Pseudouridine synthase RsuA/RluA-like domain-containing protein</fullName>
    </recommendedName>
</protein>
<keyword evidence="5" id="KW-1185">Reference proteome</keyword>
<proteinExistence type="predicted"/>
<feature type="domain" description="Pseudouridine synthase RsuA/RluA-like" evidence="2">
    <location>
        <begin position="288"/>
        <end position="347"/>
    </location>
</feature>
<comment type="caution">
    <text evidence="3">The sequence shown here is derived from an EMBL/GenBank/DDBJ whole genome shotgun (WGS) entry which is preliminary data.</text>
</comment>
<dbReference type="GO" id="GO:0009982">
    <property type="term" value="F:pseudouridine synthase activity"/>
    <property type="evidence" value="ECO:0007669"/>
    <property type="project" value="InterPro"/>
</dbReference>
<dbReference type="EMBL" id="CAJNOQ010012965">
    <property type="protein sequence ID" value="CAF1311620.1"/>
    <property type="molecule type" value="Genomic_DNA"/>
</dbReference>
<feature type="region of interest" description="Disordered" evidence="1">
    <location>
        <begin position="1"/>
        <end position="26"/>
    </location>
</feature>
<dbReference type="Pfam" id="PF00849">
    <property type="entry name" value="PseudoU_synth_2"/>
    <property type="match status" value="1"/>
</dbReference>
<dbReference type="SUPFAM" id="SSF55120">
    <property type="entry name" value="Pseudouridine synthase"/>
    <property type="match status" value="1"/>
</dbReference>